<accession>A0A915AS43</accession>
<name>A0A915AS43_PARUN</name>
<evidence type="ECO:0000256" key="1">
    <source>
        <dbReference type="SAM" id="Phobius"/>
    </source>
</evidence>
<dbReference type="WBParaSite" id="PgR015_g041_t04">
    <property type="protein sequence ID" value="PgR015_g041_t04"/>
    <property type="gene ID" value="PgR015_g041"/>
</dbReference>
<feature type="transmembrane region" description="Helical" evidence="1">
    <location>
        <begin position="51"/>
        <end position="75"/>
    </location>
</feature>
<sequence>MGNAIHGDHLVCYDTIESCKSHCDGSECFYVSNCNNSNSSKYVCLPVDPRLLMWLIFGSFLIVLLCCSSLVACYICRLLKMSLRHPIHTDSEIVFQNTGPVRAFPYPHGQRAHYYADSVAYDHRYKHY</sequence>
<dbReference type="AlphaFoldDB" id="A0A915AS43"/>
<proteinExistence type="predicted"/>
<keyword evidence="1" id="KW-0472">Membrane</keyword>
<keyword evidence="1" id="KW-1133">Transmembrane helix</keyword>
<evidence type="ECO:0000313" key="2">
    <source>
        <dbReference type="Proteomes" id="UP000887569"/>
    </source>
</evidence>
<protein>
    <submittedName>
        <fullName evidence="3">Uncharacterized protein</fullName>
    </submittedName>
</protein>
<evidence type="ECO:0000313" key="3">
    <source>
        <dbReference type="WBParaSite" id="PgR015_g041_t04"/>
    </source>
</evidence>
<organism evidence="2 3">
    <name type="scientific">Parascaris univalens</name>
    <name type="common">Nematode worm</name>
    <dbReference type="NCBI Taxonomy" id="6257"/>
    <lineage>
        <taxon>Eukaryota</taxon>
        <taxon>Metazoa</taxon>
        <taxon>Ecdysozoa</taxon>
        <taxon>Nematoda</taxon>
        <taxon>Chromadorea</taxon>
        <taxon>Rhabditida</taxon>
        <taxon>Spirurina</taxon>
        <taxon>Ascaridomorpha</taxon>
        <taxon>Ascaridoidea</taxon>
        <taxon>Ascarididae</taxon>
        <taxon>Parascaris</taxon>
    </lineage>
</organism>
<keyword evidence="1" id="KW-0812">Transmembrane</keyword>
<dbReference type="Proteomes" id="UP000887569">
    <property type="component" value="Unplaced"/>
</dbReference>
<keyword evidence="2" id="KW-1185">Reference proteome</keyword>
<reference evidence="3" key="1">
    <citation type="submission" date="2022-11" db="UniProtKB">
        <authorList>
            <consortium name="WormBaseParasite"/>
        </authorList>
    </citation>
    <scope>IDENTIFICATION</scope>
</reference>